<dbReference type="Proteomes" id="UP001057134">
    <property type="component" value="Chromosome"/>
</dbReference>
<keyword evidence="3" id="KW-1185">Reference proteome</keyword>
<keyword evidence="1" id="KW-0472">Membrane</keyword>
<feature type="transmembrane region" description="Helical" evidence="1">
    <location>
        <begin position="286"/>
        <end position="305"/>
    </location>
</feature>
<evidence type="ECO:0008006" key="4">
    <source>
        <dbReference type="Google" id="ProtNLM"/>
    </source>
</evidence>
<keyword evidence="1" id="KW-0812">Transmembrane</keyword>
<proteinExistence type="predicted"/>
<feature type="transmembrane region" description="Helical" evidence="1">
    <location>
        <begin position="187"/>
        <end position="205"/>
    </location>
</feature>
<feature type="transmembrane region" description="Helical" evidence="1">
    <location>
        <begin position="336"/>
        <end position="351"/>
    </location>
</feature>
<feature type="transmembrane region" description="Helical" evidence="1">
    <location>
        <begin position="358"/>
        <end position="376"/>
    </location>
</feature>
<feature type="transmembrane region" description="Helical" evidence="1">
    <location>
        <begin position="12"/>
        <end position="34"/>
    </location>
</feature>
<evidence type="ECO:0000313" key="2">
    <source>
        <dbReference type="EMBL" id="UQZ83951.1"/>
    </source>
</evidence>
<protein>
    <recommendedName>
        <fullName evidence="4">Mannosyltransferase related to Gpi18</fullName>
    </recommendedName>
</protein>
<feature type="transmembrane region" description="Helical" evidence="1">
    <location>
        <begin position="157"/>
        <end position="180"/>
    </location>
</feature>
<evidence type="ECO:0000313" key="3">
    <source>
        <dbReference type="Proteomes" id="UP001057134"/>
    </source>
</evidence>
<feature type="transmembrane region" description="Helical" evidence="1">
    <location>
        <begin position="312"/>
        <end position="330"/>
    </location>
</feature>
<dbReference type="RefSeq" id="WP_249865913.1">
    <property type="nucleotide sequence ID" value="NZ_CP027059.1"/>
</dbReference>
<reference evidence="2" key="2">
    <citation type="journal article" date="2021" name="J Anim Sci Technol">
        <title>Complete genome sequence of Paenibacillus konkukensis sp. nov. SK3146 as a potential probiotic strain.</title>
        <authorList>
            <person name="Jung H.I."/>
            <person name="Park S."/>
            <person name="Niu K.M."/>
            <person name="Lee S.W."/>
            <person name="Kothari D."/>
            <person name="Yi K.J."/>
            <person name="Kim S.K."/>
        </authorList>
    </citation>
    <scope>NUCLEOTIDE SEQUENCE</scope>
    <source>
        <strain evidence="2">SK3146</strain>
    </source>
</reference>
<feature type="transmembrane region" description="Helical" evidence="1">
    <location>
        <begin position="244"/>
        <end position="266"/>
    </location>
</feature>
<feature type="transmembrane region" description="Helical" evidence="1">
    <location>
        <begin position="211"/>
        <end position="232"/>
    </location>
</feature>
<evidence type="ECO:0000256" key="1">
    <source>
        <dbReference type="SAM" id="Phobius"/>
    </source>
</evidence>
<feature type="transmembrane region" description="Helical" evidence="1">
    <location>
        <begin position="89"/>
        <end position="117"/>
    </location>
</feature>
<feature type="transmembrane region" description="Helical" evidence="1">
    <location>
        <begin position="129"/>
        <end position="151"/>
    </location>
</feature>
<gene>
    <name evidence="2" type="ORF">SK3146_03163</name>
</gene>
<name>A0ABY4RQA8_9BACL</name>
<organism evidence="2 3">
    <name type="scientific">Paenibacillus konkukensis</name>
    <dbReference type="NCBI Taxonomy" id="2020716"/>
    <lineage>
        <taxon>Bacteria</taxon>
        <taxon>Bacillati</taxon>
        <taxon>Bacillota</taxon>
        <taxon>Bacilli</taxon>
        <taxon>Bacillales</taxon>
        <taxon>Paenibacillaceae</taxon>
        <taxon>Paenibacillus</taxon>
    </lineage>
</organism>
<dbReference type="EMBL" id="CP027059">
    <property type="protein sequence ID" value="UQZ83951.1"/>
    <property type="molecule type" value="Genomic_DNA"/>
</dbReference>
<sequence length="411" mass="47327">MKTNLLLNTNKNLSQSALFILGVIYLSIIIRIIFAINLEGFVNDQGFWIRWMQLTENLGIRAAYLNDNELNYPPMFVFILYWYKKILDLLYIVPVSGGGIVKLPMILFDIISIIVFLLVHKYQKHTVNWFVFIFFALNPALIFDSAVWGQVDILHSLLMVLTILLIVDAPMAAGIIYSLALATKFQSIVIFPIILVFLLRKGFLVEKDYKHAIKFIVGFLFPCIIVFIFFTLEGTFIKMVKNAYFSAVGFYPNVSMNAFNIWFYLVGTNPDTSDNIEIMSGVTIKLLGFCLLAMVAILVCIYILFSRKIDLIILLKLSVLLNFSFFMLPTEIHERYSIPALVFLLFLLILEKKFVKEVLLMTLAVFFNLLAVNYTGVEPSKVMWIVYLNCIIFTLLFKDFMSELIQIKKEN</sequence>
<keyword evidence="1" id="KW-1133">Transmembrane helix</keyword>
<reference evidence="2" key="1">
    <citation type="submission" date="2018-02" db="EMBL/GenBank/DDBJ databases">
        <authorList>
            <person name="Kim S.-K."/>
            <person name="Jung H.-I."/>
            <person name="Lee S.-W."/>
        </authorList>
    </citation>
    <scope>NUCLEOTIDE SEQUENCE</scope>
    <source>
        <strain evidence="2">SK3146</strain>
    </source>
</reference>
<accession>A0ABY4RQA8</accession>
<feature type="transmembrane region" description="Helical" evidence="1">
    <location>
        <begin position="382"/>
        <end position="401"/>
    </location>
</feature>